<dbReference type="GO" id="GO:0016567">
    <property type="term" value="P:protein ubiquitination"/>
    <property type="evidence" value="ECO:0007669"/>
    <property type="project" value="UniProtKB-UniRule"/>
</dbReference>
<evidence type="ECO:0000256" key="11">
    <source>
        <dbReference type="ARBA" id="ARBA00023054"/>
    </source>
</evidence>
<evidence type="ECO:0000256" key="5">
    <source>
        <dbReference type="ARBA" id="ARBA00022679"/>
    </source>
</evidence>
<evidence type="ECO:0000256" key="1">
    <source>
        <dbReference type="ARBA" id="ARBA00000900"/>
    </source>
</evidence>
<evidence type="ECO:0000256" key="14">
    <source>
        <dbReference type="RuleBase" id="RU365038"/>
    </source>
</evidence>
<evidence type="ECO:0000256" key="4">
    <source>
        <dbReference type="ARBA" id="ARBA00005555"/>
    </source>
</evidence>
<evidence type="ECO:0000256" key="15">
    <source>
        <dbReference type="SAM" id="Coils"/>
    </source>
</evidence>
<evidence type="ECO:0000259" key="16">
    <source>
        <dbReference type="PROSITE" id="PS50089"/>
    </source>
</evidence>
<sequence>MGIALRRQSDKQLEQIRKQEEIEKNMSMQLQVLEKEAAAKAPLLEKEKRKVADLMQQVSQYKERFDRASQRCDQLVTVVKQKTELVEHELDAKRRLQEQMDLLKKKLETVTNTQPQGDASLLKQLEEYKLLLKCQSCSNNFKSHVLLKCMHTFCKDCIDKIYSSRQRKCPACGTAFGQQDVKPVYL</sequence>
<dbReference type="RefSeq" id="XP_006681442.1">
    <property type="nucleotide sequence ID" value="XM_006681379.1"/>
</dbReference>
<dbReference type="GO" id="GO:0005634">
    <property type="term" value="C:nucleus"/>
    <property type="evidence" value="ECO:0007669"/>
    <property type="project" value="UniProtKB-SubCell"/>
</dbReference>
<comment type="pathway">
    <text evidence="3 14">Protein modification; protein ubiquitination.</text>
</comment>
<keyword evidence="8 14" id="KW-0833">Ubl conjugation pathway</keyword>
<dbReference type="SUPFAM" id="SSF57850">
    <property type="entry name" value="RING/U-box"/>
    <property type="match status" value="1"/>
</dbReference>
<dbReference type="InterPro" id="IPR017907">
    <property type="entry name" value="Znf_RING_CS"/>
</dbReference>
<comment type="subcellular location">
    <subcellularLocation>
        <location evidence="2 14">Nucleus</location>
    </subcellularLocation>
</comment>
<dbReference type="PANTHER" id="PTHR23163:SF0">
    <property type="entry name" value="E3 UBIQUITIN-PROTEIN LIGASE BRE1"/>
    <property type="match status" value="1"/>
</dbReference>
<organism evidence="17 18">
    <name type="scientific">Batrachochytrium dendrobatidis (strain JAM81 / FGSC 10211)</name>
    <name type="common">Frog chytrid fungus</name>
    <dbReference type="NCBI Taxonomy" id="684364"/>
    <lineage>
        <taxon>Eukaryota</taxon>
        <taxon>Fungi</taxon>
        <taxon>Fungi incertae sedis</taxon>
        <taxon>Chytridiomycota</taxon>
        <taxon>Chytridiomycota incertae sedis</taxon>
        <taxon>Chytridiomycetes</taxon>
        <taxon>Rhizophydiales</taxon>
        <taxon>Rhizophydiales incertae sedis</taxon>
        <taxon>Batrachochytrium</taxon>
    </lineage>
</organism>
<dbReference type="InterPro" id="IPR001841">
    <property type="entry name" value="Znf_RING"/>
</dbReference>
<evidence type="ECO:0000256" key="6">
    <source>
        <dbReference type="ARBA" id="ARBA00022723"/>
    </source>
</evidence>
<keyword evidence="6 14" id="KW-0479">Metal-binding</keyword>
<dbReference type="EC" id="2.3.2.27" evidence="14"/>
<dbReference type="PANTHER" id="PTHR23163">
    <property type="entry name" value="RING FINGER PROTEIN-RELATED"/>
    <property type="match status" value="1"/>
</dbReference>
<dbReference type="Proteomes" id="UP000007241">
    <property type="component" value="Unassembled WGS sequence"/>
</dbReference>
<evidence type="ECO:0000256" key="13">
    <source>
        <dbReference type="PROSITE-ProRule" id="PRU00175"/>
    </source>
</evidence>
<keyword evidence="18" id="KW-1185">Reference proteome</keyword>
<dbReference type="SMART" id="SM00184">
    <property type="entry name" value="RING"/>
    <property type="match status" value="1"/>
</dbReference>
<proteinExistence type="inferred from homology"/>
<dbReference type="CDD" id="cd16499">
    <property type="entry name" value="RING-HC_Bre1-like"/>
    <property type="match status" value="1"/>
</dbReference>
<evidence type="ECO:0000256" key="7">
    <source>
        <dbReference type="ARBA" id="ARBA00022771"/>
    </source>
</evidence>
<dbReference type="OMA" id="CFECLAT"/>
<gene>
    <name evidence="17" type="ORF">BATDEDRAFT_33608</name>
</gene>
<dbReference type="EMBL" id="GL882890">
    <property type="protein sequence ID" value="EGF77816.1"/>
    <property type="molecule type" value="Genomic_DNA"/>
</dbReference>
<dbReference type="InParanoid" id="F4P9P7"/>
<evidence type="ECO:0000313" key="17">
    <source>
        <dbReference type="EMBL" id="EGF77816.1"/>
    </source>
</evidence>
<evidence type="ECO:0000256" key="10">
    <source>
        <dbReference type="ARBA" id="ARBA00022853"/>
    </source>
</evidence>
<dbReference type="STRING" id="684364.F4P9P7"/>
<evidence type="ECO:0000256" key="12">
    <source>
        <dbReference type="ARBA" id="ARBA00023242"/>
    </source>
</evidence>
<dbReference type="UniPathway" id="UPA00143"/>
<keyword evidence="11 14" id="KW-0175">Coiled coil</keyword>
<dbReference type="AlphaFoldDB" id="F4P9P7"/>
<dbReference type="OrthoDB" id="10266039at2759"/>
<evidence type="ECO:0000256" key="8">
    <source>
        <dbReference type="ARBA" id="ARBA00022786"/>
    </source>
</evidence>
<reference evidence="17 18" key="1">
    <citation type="submission" date="2009-12" db="EMBL/GenBank/DDBJ databases">
        <title>The draft genome of Batrachochytrium dendrobatidis.</title>
        <authorList>
            <consortium name="US DOE Joint Genome Institute (JGI-PGF)"/>
            <person name="Kuo A."/>
            <person name="Salamov A."/>
            <person name="Schmutz J."/>
            <person name="Lucas S."/>
            <person name="Pitluck S."/>
            <person name="Rosenblum E."/>
            <person name="Stajich J."/>
            <person name="Eisen M."/>
            <person name="Grigoriev I.V."/>
        </authorList>
    </citation>
    <scope>NUCLEOTIDE SEQUENCE [LARGE SCALE GENOMIC DNA]</scope>
    <source>
        <strain evidence="18">JAM81 / FGSC 10211</strain>
    </source>
</reference>
<dbReference type="GeneID" id="18240214"/>
<comment type="catalytic activity">
    <reaction evidence="1 14">
        <text>S-ubiquitinyl-[E2 ubiquitin-conjugating enzyme]-L-cysteine + [acceptor protein]-L-lysine = [E2 ubiquitin-conjugating enzyme]-L-cysteine + N(6)-ubiquitinyl-[acceptor protein]-L-lysine.</text>
        <dbReference type="EC" id="2.3.2.27"/>
    </reaction>
</comment>
<dbReference type="InterPro" id="IPR013083">
    <property type="entry name" value="Znf_RING/FYVE/PHD"/>
</dbReference>
<dbReference type="Gene3D" id="3.30.40.10">
    <property type="entry name" value="Zinc/RING finger domain, C3HC4 (zinc finger)"/>
    <property type="match status" value="1"/>
</dbReference>
<accession>F4P9P7</accession>
<evidence type="ECO:0000256" key="2">
    <source>
        <dbReference type="ARBA" id="ARBA00004123"/>
    </source>
</evidence>
<dbReference type="HOGENOM" id="CLU_066092_0_0_1"/>
<keyword evidence="10 14" id="KW-0156">Chromatin regulator</keyword>
<feature type="coiled-coil region" evidence="15">
    <location>
        <begin position="16"/>
        <end position="113"/>
    </location>
</feature>
<dbReference type="Pfam" id="PF00097">
    <property type="entry name" value="zf-C3HC4"/>
    <property type="match status" value="1"/>
</dbReference>
<dbReference type="GO" id="GO:0061630">
    <property type="term" value="F:ubiquitin protein ligase activity"/>
    <property type="evidence" value="ECO:0007669"/>
    <property type="project" value="UniProtKB-EC"/>
</dbReference>
<evidence type="ECO:0000313" key="18">
    <source>
        <dbReference type="Proteomes" id="UP000007241"/>
    </source>
</evidence>
<dbReference type="GO" id="GO:0008270">
    <property type="term" value="F:zinc ion binding"/>
    <property type="evidence" value="ECO:0007669"/>
    <property type="project" value="UniProtKB-KW"/>
</dbReference>
<dbReference type="InterPro" id="IPR013956">
    <property type="entry name" value="E3_ubiquit_lig_Bre1"/>
</dbReference>
<dbReference type="GO" id="GO:0006325">
    <property type="term" value="P:chromatin organization"/>
    <property type="evidence" value="ECO:0007669"/>
    <property type="project" value="UniProtKB-KW"/>
</dbReference>
<keyword evidence="9 14" id="KW-0862">Zinc</keyword>
<protein>
    <recommendedName>
        <fullName evidence="14">E3 ubiquitin protein ligase</fullName>
        <ecNumber evidence="14">2.3.2.27</ecNumber>
    </recommendedName>
</protein>
<name>F4P9P7_BATDJ</name>
<dbReference type="InterPro" id="IPR018957">
    <property type="entry name" value="Znf_C3HC4_RING-type"/>
</dbReference>
<keyword evidence="5 14" id="KW-0808">Transferase</keyword>
<evidence type="ECO:0000256" key="9">
    <source>
        <dbReference type="ARBA" id="ARBA00022833"/>
    </source>
</evidence>
<keyword evidence="7 13" id="KW-0863">Zinc-finger</keyword>
<evidence type="ECO:0000256" key="3">
    <source>
        <dbReference type="ARBA" id="ARBA00004906"/>
    </source>
</evidence>
<keyword evidence="12 14" id="KW-0539">Nucleus</keyword>
<dbReference type="PROSITE" id="PS00518">
    <property type="entry name" value="ZF_RING_1"/>
    <property type="match status" value="1"/>
</dbReference>
<comment type="similarity">
    <text evidence="4 14">Belongs to the BRE1 family.</text>
</comment>
<dbReference type="PROSITE" id="PS50089">
    <property type="entry name" value="ZF_RING_2"/>
    <property type="match status" value="1"/>
</dbReference>
<feature type="domain" description="RING-type" evidence="16">
    <location>
        <begin position="134"/>
        <end position="172"/>
    </location>
</feature>